<feature type="region of interest" description="Disordered" evidence="2">
    <location>
        <begin position="34"/>
        <end position="61"/>
    </location>
</feature>
<dbReference type="Proteomes" id="UP000239757">
    <property type="component" value="Unassembled WGS sequence"/>
</dbReference>
<dbReference type="AlphaFoldDB" id="A0A2P5VS51"/>
<accession>A0A2P5VS51</accession>
<evidence type="ECO:0000256" key="2">
    <source>
        <dbReference type="SAM" id="MobiDB-lite"/>
    </source>
</evidence>
<keyword evidence="1" id="KW-0175">Coiled coil</keyword>
<evidence type="ECO:0000256" key="1">
    <source>
        <dbReference type="SAM" id="Coils"/>
    </source>
</evidence>
<feature type="coiled-coil region" evidence="1">
    <location>
        <begin position="75"/>
        <end position="102"/>
    </location>
</feature>
<organism evidence="3 4">
    <name type="scientific">Gossypium barbadense</name>
    <name type="common">Sea Island cotton</name>
    <name type="synonym">Hibiscus barbadensis</name>
    <dbReference type="NCBI Taxonomy" id="3634"/>
    <lineage>
        <taxon>Eukaryota</taxon>
        <taxon>Viridiplantae</taxon>
        <taxon>Streptophyta</taxon>
        <taxon>Embryophyta</taxon>
        <taxon>Tracheophyta</taxon>
        <taxon>Spermatophyta</taxon>
        <taxon>Magnoliopsida</taxon>
        <taxon>eudicotyledons</taxon>
        <taxon>Gunneridae</taxon>
        <taxon>Pentapetalae</taxon>
        <taxon>rosids</taxon>
        <taxon>malvids</taxon>
        <taxon>Malvales</taxon>
        <taxon>Malvaceae</taxon>
        <taxon>Malvoideae</taxon>
        <taxon>Gossypium</taxon>
    </lineage>
</organism>
<dbReference type="EMBL" id="KZ671229">
    <property type="protein sequence ID" value="PPR81630.1"/>
    <property type="molecule type" value="Genomic_DNA"/>
</dbReference>
<dbReference type="OrthoDB" id="982837at2759"/>
<gene>
    <name evidence="3" type="ORF">GOBAR_AA39089</name>
</gene>
<protein>
    <submittedName>
        <fullName evidence="3">Uncharacterized protein</fullName>
    </submittedName>
</protein>
<evidence type="ECO:0000313" key="4">
    <source>
        <dbReference type="Proteomes" id="UP000239757"/>
    </source>
</evidence>
<evidence type="ECO:0000313" key="3">
    <source>
        <dbReference type="EMBL" id="PPR81630.1"/>
    </source>
</evidence>
<name>A0A2P5VS51_GOSBA</name>
<sequence>MSGKIHEKDGVSGLSNNPSYVTIRIKIPAVLAKAMKRKNQSPGEIDENGGDNHKKPLVKSKKSLVKKVGSMFANALEKKNSKDEIKEEMKKLKIMIENLDVGSKKTEVKINEECKLNDGVQPMAAAATGSENGEKAKPRVNEWPNSRRTYRSKRIDMELDKGKVHNVVETEDSNDLTRFRYRTATSHRTFKSMKTMAAAATGSENGEKAEPSVNECPNSQPIYRSKMIDMELDEGEAHNEVETEDSNDLPRFRYTTAMKTMEGEEQSELCKKKILSGTRCRPLSHSGKLQYDE</sequence>
<proteinExistence type="predicted"/>
<feature type="region of interest" description="Disordered" evidence="2">
    <location>
        <begin position="195"/>
        <end position="220"/>
    </location>
</feature>
<reference evidence="3 4" key="1">
    <citation type="submission" date="2015-01" db="EMBL/GenBank/DDBJ databases">
        <title>Genome of allotetraploid Gossypium barbadense reveals genomic plasticity and fiber elongation in cotton evolution.</title>
        <authorList>
            <person name="Chen X."/>
            <person name="Liu X."/>
            <person name="Zhao B."/>
            <person name="Zheng H."/>
            <person name="Hu Y."/>
            <person name="Lu G."/>
            <person name="Yang C."/>
            <person name="Chen J."/>
            <person name="Shan C."/>
            <person name="Zhang L."/>
            <person name="Zhou Y."/>
            <person name="Wang L."/>
            <person name="Guo W."/>
            <person name="Bai Y."/>
            <person name="Ruan J."/>
            <person name="Shangguan X."/>
            <person name="Mao Y."/>
            <person name="Jiang J."/>
            <person name="Zhu Y."/>
            <person name="Lei J."/>
            <person name="Kang H."/>
            <person name="Chen S."/>
            <person name="He X."/>
            <person name="Wang R."/>
            <person name="Wang Y."/>
            <person name="Chen J."/>
            <person name="Wang L."/>
            <person name="Yu S."/>
            <person name="Wang B."/>
            <person name="Wei J."/>
            <person name="Song S."/>
            <person name="Lu X."/>
            <person name="Gao Z."/>
            <person name="Gu W."/>
            <person name="Deng X."/>
            <person name="Ma D."/>
            <person name="Wang S."/>
            <person name="Liang W."/>
            <person name="Fang L."/>
            <person name="Cai C."/>
            <person name="Zhu X."/>
            <person name="Zhou B."/>
            <person name="Zhang Y."/>
            <person name="Chen Z."/>
            <person name="Xu S."/>
            <person name="Zhu R."/>
            <person name="Wang S."/>
            <person name="Zhang T."/>
            <person name="Zhao G."/>
        </authorList>
    </citation>
    <scope>NUCLEOTIDE SEQUENCE [LARGE SCALE GENOMIC DNA]</scope>
    <source>
        <strain evidence="4">cv. Xinhai21</strain>
        <tissue evidence="3">Leaf</tissue>
    </source>
</reference>